<evidence type="ECO:0000313" key="2">
    <source>
        <dbReference type="EMBL" id="CAL1293161.1"/>
    </source>
</evidence>
<dbReference type="Proteomes" id="UP001497382">
    <property type="component" value="Unassembled WGS sequence"/>
</dbReference>
<proteinExistence type="predicted"/>
<keyword evidence="1" id="KW-1133">Transmembrane helix</keyword>
<name>A0AAV2BAA0_9ARAC</name>
<keyword evidence="1" id="KW-0472">Membrane</keyword>
<keyword evidence="1" id="KW-0812">Transmembrane</keyword>
<evidence type="ECO:0000256" key="1">
    <source>
        <dbReference type="SAM" id="Phobius"/>
    </source>
</evidence>
<reference evidence="2 3" key="1">
    <citation type="submission" date="2024-04" db="EMBL/GenBank/DDBJ databases">
        <authorList>
            <person name="Rising A."/>
            <person name="Reimegard J."/>
            <person name="Sonavane S."/>
            <person name="Akerstrom W."/>
            <person name="Nylinder S."/>
            <person name="Hedman E."/>
            <person name="Kallberg Y."/>
        </authorList>
    </citation>
    <scope>NUCLEOTIDE SEQUENCE [LARGE SCALE GENOMIC DNA]</scope>
</reference>
<accession>A0AAV2BAA0</accession>
<dbReference type="AlphaFoldDB" id="A0AAV2BAA0"/>
<protein>
    <submittedName>
        <fullName evidence="2">Uncharacterized protein</fullName>
    </submittedName>
</protein>
<sequence>MKNLAWYNGLCSFSIFLHSCSLYVFHTVQRLLYIR</sequence>
<feature type="transmembrane region" description="Helical" evidence="1">
    <location>
        <begin position="6"/>
        <end position="25"/>
    </location>
</feature>
<organism evidence="2 3">
    <name type="scientific">Larinioides sclopetarius</name>
    <dbReference type="NCBI Taxonomy" id="280406"/>
    <lineage>
        <taxon>Eukaryota</taxon>
        <taxon>Metazoa</taxon>
        <taxon>Ecdysozoa</taxon>
        <taxon>Arthropoda</taxon>
        <taxon>Chelicerata</taxon>
        <taxon>Arachnida</taxon>
        <taxon>Araneae</taxon>
        <taxon>Araneomorphae</taxon>
        <taxon>Entelegynae</taxon>
        <taxon>Araneoidea</taxon>
        <taxon>Araneidae</taxon>
        <taxon>Larinioides</taxon>
    </lineage>
</organism>
<keyword evidence="3" id="KW-1185">Reference proteome</keyword>
<dbReference type="EMBL" id="CAXIEN010000320">
    <property type="protein sequence ID" value="CAL1293161.1"/>
    <property type="molecule type" value="Genomic_DNA"/>
</dbReference>
<comment type="caution">
    <text evidence="2">The sequence shown here is derived from an EMBL/GenBank/DDBJ whole genome shotgun (WGS) entry which is preliminary data.</text>
</comment>
<evidence type="ECO:0000313" key="3">
    <source>
        <dbReference type="Proteomes" id="UP001497382"/>
    </source>
</evidence>
<gene>
    <name evidence="2" type="ORF">LARSCL_LOCUS18049</name>
</gene>